<dbReference type="PROSITE" id="PS51380">
    <property type="entry name" value="EXS"/>
    <property type="match status" value="1"/>
</dbReference>
<keyword evidence="9" id="KW-1185">Reference proteome</keyword>
<name>R4XDP1_TAPDE</name>
<keyword evidence="3 6" id="KW-1133">Transmembrane helix</keyword>
<dbReference type="GO" id="GO:0000822">
    <property type="term" value="F:inositol hexakisphosphate binding"/>
    <property type="evidence" value="ECO:0007669"/>
    <property type="project" value="TreeGrafter"/>
</dbReference>
<dbReference type="PANTHER" id="PTHR10783:SF103">
    <property type="entry name" value="SOLUTE CARRIER FAMILY 53 MEMBER 1"/>
    <property type="match status" value="1"/>
</dbReference>
<feature type="region of interest" description="Disordered" evidence="5">
    <location>
        <begin position="73"/>
        <end position="146"/>
    </location>
</feature>
<reference evidence="8 9" key="1">
    <citation type="journal article" date="2013" name="MBio">
        <title>Genome sequencing of the plant pathogen Taphrina deformans, the causal agent of peach leaf curl.</title>
        <authorList>
            <person name="Cisse O.H."/>
            <person name="Almeida J.M.G.C.F."/>
            <person name="Fonseca A."/>
            <person name="Kumar A.A."/>
            <person name="Salojaervi J."/>
            <person name="Overmyer K."/>
            <person name="Hauser P.M."/>
            <person name="Pagni M."/>
        </authorList>
    </citation>
    <scope>NUCLEOTIDE SEQUENCE [LARGE SCALE GENOMIC DNA]</scope>
    <source>
        <strain evidence="9">PYCC 5710 / ATCC 11124 / CBS 356.35 / IMI 108563 / JCM 9778 / NBRC 8474</strain>
    </source>
</reference>
<gene>
    <name evidence="8" type="ORF">TAPDE_004297</name>
</gene>
<dbReference type="STRING" id="1097556.R4XDP1"/>
<dbReference type="GO" id="GO:0006817">
    <property type="term" value="P:phosphate ion transport"/>
    <property type="evidence" value="ECO:0007669"/>
    <property type="project" value="TreeGrafter"/>
</dbReference>
<dbReference type="GO" id="GO:0005794">
    <property type="term" value="C:Golgi apparatus"/>
    <property type="evidence" value="ECO:0007669"/>
    <property type="project" value="TreeGrafter"/>
</dbReference>
<dbReference type="PANTHER" id="PTHR10783">
    <property type="entry name" value="XENOTROPIC AND POLYTROPIC RETROVIRUS RECEPTOR 1-RELATED"/>
    <property type="match status" value="1"/>
</dbReference>
<proteinExistence type="predicted"/>
<sequence length="146" mass="16699">MFLRSNHPILRFSWIFYIIYSHDITNAAALSFYIALVECLRRTIWSTFRVENEHVANVLTYRATRELPLPYAMHSSADLEGQQRKTGDTSKTRNERPRIAEAHATDFERKALDGLHMDDVNVDSEDESDAEPPSGSNSPPDTDNDE</sequence>
<dbReference type="EMBL" id="CAHR02000190">
    <property type="protein sequence ID" value="CCG83950.1"/>
    <property type="molecule type" value="Genomic_DNA"/>
</dbReference>
<dbReference type="AlphaFoldDB" id="R4XDP1"/>
<comment type="subcellular location">
    <subcellularLocation>
        <location evidence="1">Membrane</location>
        <topology evidence="1">Multi-pass membrane protein</topology>
    </subcellularLocation>
</comment>
<dbReference type="VEuPathDB" id="FungiDB:TAPDE_004297"/>
<evidence type="ECO:0000313" key="8">
    <source>
        <dbReference type="EMBL" id="CCG83950.1"/>
    </source>
</evidence>
<feature type="compositionally biased region" description="Acidic residues" evidence="5">
    <location>
        <begin position="120"/>
        <end position="130"/>
    </location>
</feature>
<evidence type="ECO:0000256" key="4">
    <source>
        <dbReference type="ARBA" id="ARBA00023136"/>
    </source>
</evidence>
<keyword evidence="2 6" id="KW-0812">Transmembrane</keyword>
<dbReference type="eggNOG" id="KOG1162">
    <property type="taxonomic scope" value="Eukaryota"/>
</dbReference>
<protein>
    <recommendedName>
        <fullName evidence="7">EXS domain-containing protein</fullName>
    </recommendedName>
</protein>
<dbReference type="OrthoDB" id="9970435at2759"/>
<feature type="compositionally biased region" description="Basic and acidic residues" evidence="5">
    <location>
        <begin position="81"/>
        <end position="119"/>
    </location>
</feature>
<comment type="caution">
    <text evidence="8">The sequence shown here is derived from an EMBL/GenBank/DDBJ whole genome shotgun (WGS) entry which is preliminary data.</text>
</comment>
<evidence type="ECO:0000259" key="7">
    <source>
        <dbReference type="PROSITE" id="PS51380"/>
    </source>
</evidence>
<accession>R4XDP1</accession>
<evidence type="ECO:0000256" key="3">
    <source>
        <dbReference type="ARBA" id="ARBA00022989"/>
    </source>
</evidence>
<keyword evidence="4 6" id="KW-0472">Membrane</keyword>
<dbReference type="InterPro" id="IPR004342">
    <property type="entry name" value="EXS_C"/>
</dbReference>
<feature type="transmembrane region" description="Helical" evidence="6">
    <location>
        <begin position="12"/>
        <end position="36"/>
    </location>
</feature>
<organism evidence="8 9">
    <name type="scientific">Taphrina deformans (strain PYCC 5710 / ATCC 11124 / CBS 356.35 / IMI 108563 / JCM 9778 / NBRC 8474)</name>
    <name type="common">Peach leaf curl fungus</name>
    <name type="synonym">Lalaria deformans</name>
    <dbReference type="NCBI Taxonomy" id="1097556"/>
    <lineage>
        <taxon>Eukaryota</taxon>
        <taxon>Fungi</taxon>
        <taxon>Dikarya</taxon>
        <taxon>Ascomycota</taxon>
        <taxon>Taphrinomycotina</taxon>
        <taxon>Taphrinomycetes</taxon>
        <taxon>Taphrinales</taxon>
        <taxon>Taphrinaceae</taxon>
        <taxon>Taphrina</taxon>
    </lineage>
</organism>
<evidence type="ECO:0000313" key="9">
    <source>
        <dbReference type="Proteomes" id="UP000013776"/>
    </source>
</evidence>
<feature type="domain" description="EXS" evidence="7">
    <location>
        <begin position="1"/>
        <end position="81"/>
    </location>
</feature>
<dbReference type="Proteomes" id="UP000013776">
    <property type="component" value="Unassembled WGS sequence"/>
</dbReference>
<dbReference type="Pfam" id="PF03124">
    <property type="entry name" value="EXS"/>
    <property type="match status" value="1"/>
</dbReference>
<evidence type="ECO:0000256" key="5">
    <source>
        <dbReference type="SAM" id="MobiDB-lite"/>
    </source>
</evidence>
<dbReference type="GO" id="GO:0005886">
    <property type="term" value="C:plasma membrane"/>
    <property type="evidence" value="ECO:0007669"/>
    <property type="project" value="TreeGrafter"/>
</dbReference>
<evidence type="ECO:0000256" key="6">
    <source>
        <dbReference type="SAM" id="Phobius"/>
    </source>
</evidence>
<feature type="compositionally biased region" description="Polar residues" evidence="5">
    <location>
        <begin position="134"/>
        <end position="146"/>
    </location>
</feature>
<dbReference type="GO" id="GO:0016036">
    <property type="term" value="P:cellular response to phosphate starvation"/>
    <property type="evidence" value="ECO:0007669"/>
    <property type="project" value="TreeGrafter"/>
</dbReference>
<evidence type="ECO:0000256" key="2">
    <source>
        <dbReference type="ARBA" id="ARBA00022692"/>
    </source>
</evidence>
<evidence type="ECO:0000256" key="1">
    <source>
        <dbReference type="ARBA" id="ARBA00004141"/>
    </source>
</evidence>